<evidence type="ECO:0000256" key="3">
    <source>
        <dbReference type="ARBA" id="ARBA00023180"/>
    </source>
</evidence>
<dbReference type="Proteomes" id="UP000509510">
    <property type="component" value="Chromosome II"/>
</dbReference>
<keyword evidence="2 4" id="KW-0472">Membrane</keyword>
<dbReference type="GO" id="GO:0016020">
    <property type="term" value="C:membrane"/>
    <property type="evidence" value="ECO:0007669"/>
    <property type="project" value="UniProtKB-SubCell"/>
</dbReference>
<sequence>MGPPELPVPLNASLSEDGDPVKLFRCWVRQSCDDCISMSNDVDCSWCPYSSTCVPNPSAKYPLLAPIDYPNICPMGAKERWELRARGLGCNVSTRNFLSVSVAVVSSFALMGLLALLLTCLKAAVRSCSQERSRRERGYLGVVLFRGGDGRSDDNEDPYDRRQRRRQRHRVGVIDERSSLLRRESEGV</sequence>
<comment type="subcellular location">
    <subcellularLocation>
        <location evidence="1">Membrane</location>
    </subcellularLocation>
</comment>
<name>A0A7H8QPU5_TALRU</name>
<dbReference type="Pfam" id="PF01437">
    <property type="entry name" value="PSI"/>
    <property type="match status" value="1"/>
</dbReference>
<protein>
    <recommendedName>
        <fullName evidence="7">PSI domain-containing protein</fullName>
    </recommendedName>
</protein>
<accession>A0A7H8QPU5</accession>
<dbReference type="EMBL" id="CP055899">
    <property type="protein sequence ID" value="QKX55922.1"/>
    <property type="molecule type" value="Genomic_DNA"/>
</dbReference>
<feature type="transmembrane region" description="Helical" evidence="4">
    <location>
        <begin position="102"/>
        <end position="125"/>
    </location>
</feature>
<evidence type="ECO:0000313" key="5">
    <source>
        <dbReference type="EMBL" id="QKX55922.1"/>
    </source>
</evidence>
<dbReference type="KEGG" id="trg:TRUGW13939_03021"/>
<keyword evidence="4" id="KW-1133">Transmembrane helix</keyword>
<proteinExistence type="predicted"/>
<evidence type="ECO:0008006" key="7">
    <source>
        <dbReference type="Google" id="ProtNLM"/>
    </source>
</evidence>
<dbReference type="AlphaFoldDB" id="A0A7H8QPU5"/>
<dbReference type="GeneID" id="55990527"/>
<keyword evidence="6" id="KW-1185">Reference proteome</keyword>
<evidence type="ECO:0000256" key="2">
    <source>
        <dbReference type="ARBA" id="ARBA00023136"/>
    </source>
</evidence>
<keyword evidence="3" id="KW-0325">Glycoprotein</keyword>
<dbReference type="InterPro" id="IPR002165">
    <property type="entry name" value="Plexin_repeat"/>
</dbReference>
<keyword evidence="4" id="KW-0812">Transmembrane</keyword>
<dbReference type="RefSeq" id="XP_035342100.1">
    <property type="nucleotide sequence ID" value="XM_035486207.1"/>
</dbReference>
<evidence type="ECO:0000256" key="1">
    <source>
        <dbReference type="ARBA" id="ARBA00004370"/>
    </source>
</evidence>
<dbReference type="OrthoDB" id="5427091at2759"/>
<evidence type="ECO:0000313" key="6">
    <source>
        <dbReference type="Proteomes" id="UP000509510"/>
    </source>
</evidence>
<organism evidence="5 6">
    <name type="scientific">Talaromyces rugulosus</name>
    <name type="common">Penicillium rugulosum</name>
    <dbReference type="NCBI Taxonomy" id="121627"/>
    <lineage>
        <taxon>Eukaryota</taxon>
        <taxon>Fungi</taxon>
        <taxon>Dikarya</taxon>
        <taxon>Ascomycota</taxon>
        <taxon>Pezizomycotina</taxon>
        <taxon>Eurotiomycetes</taxon>
        <taxon>Eurotiomycetidae</taxon>
        <taxon>Eurotiales</taxon>
        <taxon>Trichocomaceae</taxon>
        <taxon>Talaromyces</taxon>
        <taxon>Talaromyces sect. Islandici</taxon>
    </lineage>
</organism>
<evidence type="ECO:0000256" key="4">
    <source>
        <dbReference type="SAM" id="Phobius"/>
    </source>
</evidence>
<gene>
    <name evidence="5" type="ORF">TRUGW13939_03021</name>
</gene>
<reference evidence="6" key="1">
    <citation type="submission" date="2020-06" db="EMBL/GenBank/DDBJ databases">
        <title>A chromosome-scale genome assembly of Talaromyces rugulosus W13939.</title>
        <authorList>
            <person name="Wang B."/>
            <person name="Guo L."/>
            <person name="Ye K."/>
            <person name="Wang L."/>
        </authorList>
    </citation>
    <scope>NUCLEOTIDE SEQUENCE [LARGE SCALE GENOMIC DNA]</scope>
    <source>
        <strain evidence="6">W13939</strain>
    </source>
</reference>